<dbReference type="PANTHER" id="PTHR11371:SF33">
    <property type="entry name" value="ENDONUCLEASE_EXONUCLEASE_PHOSPHATASE DOMAIN-CONTAINING PROTEIN"/>
    <property type="match status" value="1"/>
</dbReference>
<feature type="signal peptide" evidence="6">
    <location>
        <begin position="1"/>
        <end position="21"/>
    </location>
</feature>
<proteinExistence type="inferred from homology"/>
<dbReference type="InterPro" id="IPR036691">
    <property type="entry name" value="Endo/exonu/phosph_ase_sf"/>
</dbReference>
<evidence type="ECO:0000256" key="3">
    <source>
        <dbReference type="ARBA" id="ARBA00022729"/>
    </source>
</evidence>
<dbReference type="Gene3D" id="3.60.10.10">
    <property type="entry name" value="Endonuclease/exonuclease/phosphatase"/>
    <property type="match status" value="1"/>
</dbReference>
<evidence type="ECO:0000313" key="9">
    <source>
        <dbReference type="Proteomes" id="UP000838412"/>
    </source>
</evidence>
<dbReference type="Pfam" id="PF03372">
    <property type="entry name" value="Exo_endo_phos"/>
    <property type="match status" value="1"/>
</dbReference>
<dbReference type="PROSITE" id="PS00918">
    <property type="entry name" value="DNASE_I_2"/>
    <property type="match status" value="1"/>
</dbReference>
<reference evidence="8" key="1">
    <citation type="submission" date="2022-01" db="EMBL/GenBank/DDBJ databases">
        <authorList>
            <person name="Braso-Vives M."/>
        </authorList>
    </citation>
    <scope>NUCLEOTIDE SEQUENCE</scope>
</reference>
<dbReference type="CDD" id="cd10282">
    <property type="entry name" value="DNase1"/>
    <property type="match status" value="1"/>
</dbReference>
<dbReference type="OrthoDB" id="10061407at2759"/>
<sequence length="431" mass="47777">MAGFPTIFLLSSLMCYGLVSPFSVVDEEDLMKLKSGPPLKIAAFNVQVFGLRKMSKPEVVETLIKIIRRYDIVAIQEIRDSSQTAFPTLLAKVNNGLAPDQTYKSIVSARLGRTASKEQYGYIYKPSRVSVRDSYHYDDGPEAVGGSKNPKDAFQREPFIVRFSAPDTVISDFAMVVIHTSPRDAVKEIDHLTDVYDDVVQKWGLKDVIITGDFNAGCSYVTKSEWDDIRLRHDPRFTWLIGDDVDTTVAKSDCPYDRFVLAGDLMMKSYVPGSAKPFYFDQAYSLSQEQTEDVSDHYPIEMELYGKAKVGGNVDDVESLLSITVSDPEAIVNDVDNHIMLLTEYLEGFKTNNLYTSSGDVALLSATKTGLTSEAASKELLALKEILTFISGAMFDIARMQITPNDKDLAMTITCDVTKGGCKVTVAEKTL</sequence>
<dbReference type="GO" id="GO:0003677">
    <property type="term" value="F:DNA binding"/>
    <property type="evidence" value="ECO:0007669"/>
    <property type="project" value="TreeGrafter"/>
</dbReference>
<dbReference type="InterPro" id="IPR005135">
    <property type="entry name" value="Endo/exonuclease/phosphatase"/>
</dbReference>
<evidence type="ECO:0000256" key="4">
    <source>
        <dbReference type="ARBA" id="ARBA00022801"/>
    </source>
</evidence>
<dbReference type="GO" id="GO:0005634">
    <property type="term" value="C:nucleus"/>
    <property type="evidence" value="ECO:0007669"/>
    <property type="project" value="TreeGrafter"/>
</dbReference>
<protein>
    <submittedName>
        <fullName evidence="8">DNASE1 protein</fullName>
    </submittedName>
</protein>
<gene>
    <name evidence="8" type="primary">DNASE1</name>
    <name evidence="8" type="ORF">BLAG_LOCUS8508</name>
</gene>
<evidence type="ECO:0000259" key="7">
    <source>
        <dbReference type="Pfam" id="PF03372"/>
    </source>
</evidence>
<dbReference type="GO" id="GO:0004530">
    <property type="term" value="F:deoxyribonuclease I activity"/>
    <property type="evidence" value="ECO:0007669"/>
    <property type="project" value="TreeGrafter"/>
</dbReference>
<keyword evidence="2" id="KW-0540">Nuclease</keyword>
<dbReference type="PRINTS" id="PR00130">
    <property type="entry name" value="DNASEI"/>
</dbReference>
<name>A0A8K0EBZ4_BRALA</name>
<dbReference type="InterPro" id="IPR016202">
    <property type="entry name" value="DNase_I"/>
</dbReference>
<evidence type="ECO:0000256" key="2">
    <source>
        <dbReference type="ARBA" id="ARBA00022722"/>
    </source>
</evidence>
<dbReference type="SUPFAM" id="SSF56219">
    <property type="entry name" value="DNase I-like"/>
    <property type="match status" value="1"/>
</dbReference>
<evidence type="ECO:0000256" key="1">
    <source>
        <dbReference type="ARBA" id="ARBA00007359"/>
    </source>
</evidence>
<keyword evidence="9" id="KW-1185">Reference proteome</keyword>
<accession>A0A8K0EBZ4</accession>
<feature type="domain" description="Endonuclease/exonuclease/phosphatase" evidence="7">
    <location>
        <begin position="43"/>
        <end position="297"/>
    </location>
</feature>
<keyword evidence="4" id="KW-0378">Hydrolase</keyword>
<dbReference type="AlphaFoldDB" id="A0A8K0EBZ4"/>
<keyword evidence="5" id="KW-1015">Disulfide bond</keyword>
<keyword evidence="3 6" id="KW-0732">Signal</keyword>
<feature type="chain" id="PRO_5035420384" evidence="6">
    <location>
        <begin position="22"/>
        <end position="431"/>
    </location>
</feature>
<comment type="similarity">
    <text evidence="1">Belongs to the DNase I family.</text>
</comment>
<dbReference type="SMART" id="SM00476">
    <property type="entry name" value="DNaseIc"/>
    <property type="match status" value="1"/>
</dbReference>
<dbReference type="FunFam" id="3.60.10.10:FF:000007">
    <property type="entry name" value="Deoxyribonuclease"/>
    <property type="match status" value="1"/>
</dbReference>
<dbReference type="InterPro" id="IPR033125">
    <property type="entry name" value="DNASE_I_2"/>
</dbReference>
<evidence type="ECO:0000256" key="6">
    <source>
        <dbReference type="SAM" id="SignalP"/>
    </source>
</evidence>
<dbReference type="Proteomes" id="UP000838412">
    <property type="component" value="Chromosome 15"/>
</dbReference>
<evidence type="ECO:0000256" key="5">
    <source>
        <dbReference type="ARBA" id="ARBA00023157"/>
    </source>
</evidence>
<dbReference type="EMBL" id="OV696700">
    <property type="protein sequence ID" value="CAH1246500.1"/>
    <property type="molecule type" value="Genomic_DNA"/>
</dbReference>
<organism evidence="8 9">
    <name type="scientific">Branchiostoma lanceolatum</name>
    <name type="common">Common lancelet</name>
    <name type="synonym">Amphioxus lanceolatum</name>
    <dbReference type="NCBI Taxonomy" id="7740"/>
    <lineage>
        <taxon>Eukaryota</taxon>
        <taxon>Metazoa</taxon>
        <taxon>Chordata</taxon>
        <taxon>Cephalochordata</taxon>
        <taxon>Leptocardii</taxon>
        <taxon>Amphioxiformes</taxon>
        <taxon>Branchiostomatidae</taxon>
        <taxon>Branchiostoma</taxon>
    </lineage>
</organism>
<evidence type="ECO:0000313" key="8">
    <source>
        <dbReference type="EMBL" id="CAH1246500.1"/>
    </source>
</evidence>
<dbReference type="GO" id="GO:0006308">
    <property type="term" value="P:DNA catabolic process"/>
    <property type="evidence" value="ECO:0007669"/>
    <property type="project" value="InterPro"/>
</dbReference>
<dbReference type="PANTHER" id="PTHR11371">
    <property type="entry name" value="DEOXYRIBONUCLEASE"/>
    <property type="match status" value="1"/>
</dbReference>